<evidence type="ECO:0000256" key="4">
    <source>
        <dbReference type="ARBA" id="ARBA00023136"/>
    </source>
</evidence>
<evidence type="ECO:0000313" key="7">
    <source>
        <dbReference type="EMBL" id="CAH1242912.1"/>
    </source>
</evidence>
<evidence type="ECO:0000256" key="3">
    <source>
        <dbReference type="ARBA" id="ARBA00022989"/>
    </source>
</evidence>
<feature type="transmembrane region" description="Helical" evidence="6">
    <location>
        <begin position="96"/>
        <end position="115"/>
    </location>
</feature>
<dbReference type="EMBL" id="OV696698">
    <property type="protein sequence ID" value="CAH1242912.1"/>
    <property type="molecule type" value="Genomic_DNA"/>
</dbReference>
<dbReference type="GO" id="GO:0030672">
    <property type="term" value="C:synaptic vesicle membrane"/>
    <property type="evidence" value="ECO:0007669"/>
    <property type="project" value="TreeGrafter"/>
</dbReference>
<dbReference type="InterPro" id="IPR036259">
    <property type="entry name" value="MFS_trans_sf"/>
</dbReference>
<dbReference type="PANTHER" id="PTHR11662">
    <property type="entry name" value="SOLUTE CARRIER FAMILY 17"/>
    <property type="match status" value="1"/>
</dbReference>
<keyword evidence="2 6" id="KW-0812">Transmembrane</keyword>
<sequence length="431" mass="45605">MTEVNSMETITTSSELLCVLLFTGILLQYAGRSSISVVLVELQKPPGNNTLTNASKSQVQYSQFQAGVILSSVYIGMLPSSLIGGYLAYRFSAIRVFLASIGISSIVHGGGAVMFDDFETAVTQRILAGMAEGLSEPATFGVLNQYLSPEQSARVSPFIFAGGLGITCAAVSVVFAVAGMAKKRDALDRNKGDIKEMKSIPVFRIFTSTAVWASILLQAAPYFWDPSILPLYFSQSFGTKTELVGVLAGIPILIFGALEPLFALVENTLCKHVSTTAARKSMAVIACLCVSGCLFMAAFTSNPVVAACFIAAAYGSHAARAAVGDANIFDIAPRYASVISGICRAICRVVGLTFPLLVTAITKNKSSQEWSRVVLIKACVLAATALFFGAFGSGEEQPWAVEVPQGQNGGMQPSGRNAGKVDDENRPLVNK</sequence>
<feature type="transmembrane region" description="Helical" evidence="6">
    <location>
        <begin position="335"/>
        <end position="361"/>
    </location>
</feature>
<dbReference type="GO" id="GO:0060076">
    <property type="term" value="C:excitatory synapse"/>
    <property type="evidence" value="ECO:0007669"/>
    <property type="project" value="TreeGrafter"/>
</dbReference>
<keyword evidence="8" id="KW-1185">Reference proteome</keyword>
<dbReference type="Pfam" id="PF07690">
    <property type="entry name" value="MFS_1"/>
    <property type="match status" value="1"/>
</dbReference>
<feature type="transmembrane region" description="Helical" evidence="6">
    <location>
        <begin position="64"/>
        <end position="89"/>
    </location>
</feature>
<proteinExistence type="predicted"/>
<dbReference type="Proteomes" id="UP000838412">
    <property type="component" value="Chromosome 13"/>
</dbReference>
<dbReference type="GO" id="GO:0005313">
    <property type="term" value="F:L-glutamate transmembrane transporter activity"/>
    <property type="evidence" value="ECO:0007669"/>
    <property type="project" value="TreeGrafter"/>
</dbReference>
<dbReference type="OrthoDB" id="2985014at2759"/>
<dbReference type="GO" id="GO:0005326">
    <property type="term" value="F:neurotransmitter transmembrane transporter activity"/>
    <property type="evidence" value="ECO:0007669"/>
    <property type="project" value="TreeGrafter"/>
</dbReference>
<dbReference type="GO" id="GO:0035249">
    <property type="term" value="P:synaptic transmission, glutamatergic"/>
    <property type="evidence" value="ECO:0007669"/>
    <property type="project" value="TreeGrafter"/>
</dbReference>
<feature type="transmembrane region" description="Helical" evidence="6">
    <location>
        <begin position="202"/>
        <end position="224"/>
    </location>
</feature>
<feature type="compositionally biased region" description="Basic and acidic residues" evidence="5">
    <location>
        <begin position="419"/>
        <end position="431"/>
    </location>
</feature>
<evidence type="ECO:0000313" key="8">
    <source>
        <dbReference type="Proteomes" id="UP000838412"/>
    </source>
</evidence>
<feature type="transmembrane region" description="Helical" evidence="6">
    <location>
        <begin position="285"/>
        <end position="315"/>
    </location>
</feature>
<reference evidence="7" key="1">
    <citation type="submission" date="2022-01" db="EMBL/GenBank/DDBJ databases">
        <authorList>
            <person name="Braso-Vives M."/>
        </authorList>
    </citation>
    <scope>NUCLEOTIDE SEQUENCE</scope>
</reference>
<dbReference type="AlphaFoldDB" id="A0A8K0EBL6"/>
<dbReference type="InterPro" id="IPR050382">
    <property type="entry name" value="MFS_Na/Anion_cotransporter"/>
</dbReference>
<dbReference type="Gene3D" id="1.20.1250.20">
    <property type="entry name" value="MFS general substrate transporter like domains"/>
    <property type="match status" value="1"/>
</dbReference>
<gene>
    <name evidence="7" type="primary">SLC17A8</name>
    <name evidence="7" type="ORF">BLAG_LOCUS6089</name>
</gene>
<comment type="subcellular location">
    <subcellularLocation>
        <location evidence="1">Membrane</location>
        <topology evidence="1">Multi-pass membrane protein</topology>
    </subcellularLocation>
</comment>
<evidence type="ECO:0000256" key="6">
    <source>
        <dbReference type="SAM" id="Phobius"/>
    </source>
</evidence>
<dbReference type="GO" id="GO:0050803">
    <property type="term" value="P:regulation of synapse structure or activity"/>
    <property type="evidence" value="ECO:0007669"/>
    <property type="project" value="TreeGrafter"/>
</dbReference>
<name>A0A8K0EBL6_BRALA</name>
<evidence type="ECO:0000256" key="5">
    <source>
        <dbReference type="SAM" id="MobiDB-lite"/>
    </source>
</evidence>
<dbReference type="InterPro" id="IPR011701">
    <property type="entry name" value="MFS"/>
</dbReference>
<protein>
    <submittedName>
        <fullName evidence="7">SLC17A8 protein</fullName>
    </submittedName>
</protein>
<evidence type="ECO:0000256" key="1">
    <source>
        <dbReference type="ARBA" id="ARBA00004141"/>
    </source>
</evidence>
<keyword evidence="4 6" id="KW-0472">Membrane</keyword>
<evidence type="ECO:0000256" key="2">
    <source>
        <dbReference type="ARBA" id="ARBA00022692"/>
    </source>
</evidence>
<accession>A0A8K0EBL6</accession>
<dbReference type="SUPFAM" id="SSF103473">
    <property type="entry name" value="MFS general substrate transporter"/>
    <property type="match status" value="1"/>
</dbReference>
<feature type="transmembrane region" description="Helical" evidence="6">
    <location>
        <begin position="373"/>
        <end position="391"/>
    </location>
</feature>
<feature type="region of interest" description="Disordered" evidence="5">
    <location>
        <begin position="402"/>
        <end position="431"/>
    </location>
</feature>
<feature type="transmembrane region" description="Helical" evidence="6">
    <location>
        <begin position="158"/>
        <end position="181"/>
    </location>
</feature>
<feature type="transmembrane region" description="Helical" evidence="6">
    <location>
        <begin position="244"/>
        <end position="265"/>
    </location>
</feature>
<keyword evidence="3 6" id="KW-1133">Transmembrane helix</keyword>
<organism evidence="7 8">
    <name type="scientific">Branchiostoma lanceolatum</name>
    <name type="common">Common lancelet</name>
    <name type="synonym">Amphioxus lanceolatum</name>
    <dbReference type="NCBI Taxonomy" id="7740"/>
    <lineage>
        <taxon>Eukaryota</taxon>
        <taxon>Metazoa</taxon>
        <taxon>Chordata</taxon>
        <taxon>Cephalochordata</taxon>
        <taxon>Leptocardii</taxon>
        <taxon>Amphioxiformes</taxon>
        <taxon>Branchiostomatidae</taxon>
        <taxon>Branchiostoma</taxon>
    </lineage>
</organism>
<dbReference type="GO" id="GO:0098700">
    <property type="term" value="P:neurotransmitter loading into synaptic vesicle"/>
    <property type="evidence" value="ECO:0007669"/>
    <property type="project" value="TreeGrafter"/>
</dbReference>
<dbReference type="PANTHER" id="PTHR11662:SF456">
    <property type="entry name" value="VESICULAR GLUTAMATE TRANSPORTER, ISOFORM A"/>
    <property type="match status" value="1"/>
</dbReference>